<proteinExistence type="predicted"/>
<dbReference type="EMBL" id="CP038908">
    <property type="protein sequence ID" value="QGO06695.1"/>
    <property type="molecule type" value="Genomic_DNA"/>
</dbReference>
<name>A0A9Q5YJ23_PISSA</name>
<dbReference type="GeneID" id="66740254"/>
<gene>
    <name evidence="1" type="primary">tusB</name>
    <name evidence="1" type="ORF">Psal009_02611</name>
</gene>
<dbReference type="Proteomes" id="UP000422232">
    <property type="component" value="Chromosome"/>
</dbReference>
<dbReference type="Gene3D" id="3.40.1260.10">
    <property type="entry name" value="DsrEFH-like"/>
    <property type="match status" value="1"/>
</dbReference>
<protein>
    <submittedName>
        <fullName evidence="1">tRNA 2-thiouridine synthesizing protein B</fullName>
    </submittedName>
</protein>
<dbReference type="NCBIfam" id="TIGR03011">
    <property type="entry name" value="sulf_tusB_dsrH"/>
    <property type="match status" value="1"/>
</dbReference>
<accession>A0A9Q5YJ23</accession>
<dbReference type="InterPro" id="IPR027396">
    <property type="entry name" value="DsrEFH-like"/>
</dbReference>
<dbReference type="RefSeq" id="WP_016210718.1">
    <property type="nucleotide sequence ID" value="NZ_CP012413.1"/>
</dbReference>
<dbReference type="Pfam" id="PF04077">
    <property type="entry name" value="DsrH"/>
    <property type="match status" value="1"/>
</dbReference>
<sequence length="98" mass="10833">MATLHLIQSSPYQNSALSRCLTQLENQDGILLLENGVYGACNAYSLSTQIRLLSSPCFALRADLTARGITDIDPMITMIDYQAFVDLIAQFDNSLTWS</sequence>
<keyword evidence="2" id="KW-1185">Reference proteome</keyword>
<dbReference type="SUPFAM" id="SSF75169">
    <property type="entry name" value="DsrEFH-like"/>
    <property type="match status" value="1"/>
</dbReference>
<reference evidence="1 2" key="1">
    <citation type="submission" date="2019-04" db="EMBL/GenBank/DDBJ databases">
        <title>Complete genome sequencing of Piscirickettsia salmonis strain Psal-009.</title>
        <authorList>
            <person name="Schober I."/>
            <person name="Bunk B."/>
            <person name="Sproer C."/>
            <person name="Carril G.P."/>
            <person name="Riedel T."/>
            <person name="Flores-Herrera P.A."/>
            <person name="Nourdin-Galindo G."/>
            <person name="Marshall S.H."/>
            <person name="Overmann J."/>
        </authorList>
    </citation>
    <scope>NUCLEOTIDE SEQUENCE [LARGE SCALE GENOMIC DNA]</scope>
    <source>
        <strain evidence="1 2">Psal-009</strain>
    </source>
</reference>
<dbReference type="GO" id="GO:0002143">
    <property type="term" value="P:tRNA wobble position uridine thiolation"/>
    <property type="evidence" value="ECO:0007669"/>
    <property type="project" value="InterPro"/>
</dbReference>
<evidence type="ECO:0000313" key="2">
    <source>
        <dbReference type="Proteomes" id="UP000422232"/>
    </source>
</evidence>
<dbReference type="InterPro" id="IPR007215">
    <property type="entry name" value="Sulphur_relay_TusB/DsrH"/>
</dbReference>
<dbReference type="AlphaFoldDB" id="A0A9Q5YJ23"/>
<dbReference type="PANTHER" id="PTHR37526:SF1">
    <property type="entry name" value="PROTEIN TUSB"/>
    <property type="match status" value="1"/>
</dbReference>
<evidence type="ECO:0000313" key="1">
    <source>
        <dbReference type="EMBL" id="QGO06695.1"/>
    </source>
</evidence>
<organism evidence="1 2">
    <name type="scientific">Piscirickettsia salmonis</name>
    <dbReference type="NCBI Taxonomy" id="1238"/>
    <lineage>
        <taxon>Bacteria</taxon>
        <taxon>Pseudomonadati</taxon>
        <taxon>Pseudomonadota</taxon>
        <taxon>Gammaproteobacteria</taxon>
        <taxon>Thiotrichales</taxon>
        <taxon>Piscirickettsiaceae</taxon>
        <taxon>Piscirickettsia</taxon>
    </lineage>
</organism>
<dbReference type="GO" id="GO:1990228">
    <property type="term" value="C:sulfurtransferase complex"/>
    <property type="evidence" value="ECO:0007669"/>
    <property type="project" value="TreeGrafter"/>
</dbReference>
<dbReference type="PANTHER" id="PTHR37526">
    <property type="entry name" value="PROTEIN TUSB"/>
    <property type="match status" value="1"/>
</dbReference>